<proteinExistence type="predicted"/>
<evidence type="ECO:0000313" key="5">
    <source>
        <dbReference type="Proteomes" id="UP000005226"/>
    </source>
</evidence>
<feature type="transmembrane region" description="Helical" evidence="1">
    <location>
        <begin position="463"/>
        <end position="486"/>
    </location>
</feature>
<organism evidence="4 5">
    <name type="scientific">Takifugu rubripes</name>
    <name type="common">Japanese pufferfish</name>
    <name type="synonym">Fugu rubripes</name>
    <dbReference type="NCBI Taxonomy" id="31033"/>
    <lineage>
        <taxon>Eukaryota</taxon>
        <taxon>Metazoa</taxon>
        <taxon>Chordata</taxon>
        <taxon>Craniata</taxon>
        <taxon>Vertebrata</taxon>
        <taxon>Euteleostomi</taxon>
        <taxon>Actinopterygii</taxon>
        <taxon>Neopterygii</taxon>
        <taxon>Teleostei</taxon>
        <taxon>Neoteleostei</taxon>
        <taxon>Acanthomorphata</taxon>
        <taxon>Eupercaria</taxon>
        <taxon>Tetraodontiformes</taxon>
        <taxon>Tetradontoidea</taxon>
        <taxon>Tetraodontidae</taxon>
        <taxon>Takifugu</taxon>
    </lineage>
</organism>
<accession>A0A3B5KTS6</accession>
<evidence type="ECO:0000259" key="3">
    <source>
        <dbReference type="PROSITE" id="PS50835"/>
    </source>
</evidence>
<dbReference type="PROSITE" id="PS50835">
    <property type="entry name" value="IG_LIKE"/>
    <property type="match status" value="1"/>
</dbReference>
<dbReference type="Ensembl" id="ENSTRUT00000051984.2">
    <property type="protein sequence ID" value="ENSTRUP00000056687.2"/>
    <property type="gene ID" value="ENSTRUG00000022250.2"/>
</dbReference>
<dbReference type="GO" id="GO:0009897">
    <property type="term" value="C:external side of plasma membrane"/>
    <property type="evidence" value="ECO:0007669"/>
    <property type="project" value="TreeGrafter"/>
</dbReference>
<dbReference type="PANTHER" id="PTHR11422:SF3">
    <property type="entry name" value="G6F-LIKE PROTEIN"/>
    <property type="match status" value="1"/>
</dbReference>
<evidence type="ECO:0000313" key="4">
    <source>
        <dbReference type="Ensembl" id="ENSTRUP00000056687.2"/>
    </source>
</evidence>
<dbReference type="OMA" id="KVEWKHH"/>
<dbReference type="GeneTree" id="ENSGT00990000203786"/>
<keyword evidence="1" id="KW-1133">Transmembrane helix</keyword>
<dbReference type="GO" id="GO:0045121">
    <property type="term" value="C:membrane raft"/>
    <property type="evidence" value="ECO:0007669"/>
    <property type="project" value="TreeGrafter"/>
</dbReference>
<gene>
    <name evidence="4" type="primary">g6fl</name>
</gene>
<feature type="domain" description="Ig-like" evidence="3">
    <location>
        <begin position="360"/>
        <end position="449"/>
    </location>
</feature>
<dbReference type="PANTHER" id="PTHR11422">
    <property type="entry name" value="T-CELL SURFACE GLYCOPROTEIN CD4"/>
    <property type="match status" value="1"/>
</dbReference>
<dbReference type="GO" id="GO:0035723">
    <property type="term" value="P:interleukin-15-mediated signaling pathway"/>
    <property type="evidence" value="ECO:0007669"/>
    <property type="project" value="TreeGrafter"/>
</dbReference>
<protein>
    <recommendedName>
        <fullName evidence="3">Ig-like domain-containing protein</fullName>
    </recommendedName>
</protein>
<reference evidence="4 5" key="1">
    <citation type="journal article" date="2011" name="Genome Biol. Evol.">
        <title>Integration of the genetic map and genome assembly of fugu facilitates insights into distinct features of genome evolution in teleosts and mammals.</title>
        <authorList>
            <person name="Kai W."/>
            <person name="Kikuchi K."/>
            <person name="Tohari S."/>
            <person name="Chew A.K."/>
            <person name="Tay A."/>
            <person name="Fujiwara A."/>
            <person name="Hosoya S."/>
            <person name="Suetake H."/>
            <person name="Naruse K."/>
            <person name="Brenner S."/>
            <person name="Suzuki Y."/>
            <person name="Venkatesh B."/>
        </authorList>
    </citation>
    <scope>NUCLEOTIDE SEQUENCE [LARGE SCALE GENOMIC DNA]</scope>
</reference>
<name>A0A3B5KTS6_TAKRU</name>
<dbReference type="GO" id="GO:0042110">
    <property type="term" value="P:T cell activation"/>
    <property type="evidence" value="ECO:0007669"/>
    <property type="project" value="TreeGrafter"/>
</dbReference>
<keyword evidence="5" id="KW-1185">Reference proteome</keyword>
<dbReference type="InParanoid" id="A0A3B5KTS6"/>
<sequence>MEAVFFTFILIFSFAVYSFQADNRDVVVAREGIPTTLICTDTTVRNGVTINWKVKTIGVDEWKLLLSASKTKEFFGSASKASMRLIDPNFQNTGNFSLFFIPKVEDCGLYSCMIEQPERIPKETVIHLAILTVTVVPAAPIRLLSTLRLIASVKPESVSTNIIWVGPGGISMKSETKPNTGTVAKVPQIQKNDSGAYVCMVRLWSTSPNILFPFNVEVMVDVKSEASFTNITHGTVITTATRAQMPFTIICPGVQGDYVRLYWQPHSPRNMKRNVLQLYHYDRWRGITFVNNQSKRVHLAGPPYNADAGSFSFLFTPELNNGGQYSCDVFLNDNVYRQRTVLSVFKGVEWGAEHLATRPPAVEPAPCPVKSKPSPSMLELSCLYSEWSQIQSAKWTYQDKSRKLHVVSSGPGRITAVLPTPITADTAGNYTCTLQLNNGQTVWATESVALPSKESVTVTTPSLLPPLSALLLLVPLVAAAAGVLLWRREHISDRGIEESLSVQAHEAENIYENPEDIRQQAPFEGSFYMDLKPRGDDGIYKELEQ</sequence>
<keyword evidence="1" id="KW-0472">Membrane</keyword>
<evidence type="ECO:0000256" key="1">
    <source>
        <dbReference type="SAM" id="Phobius"/>
    </source>
</evidence>
<evidence type="ECO:0000256" key="2">
    <source>
        <dbReference type="SAM" id="SignalP"/>
    </source>
</evidence>
<dbReference type="GO" id="GO:0070374">
    <property type="term" value="P:positive regulation of ERK1 and ERK2 cascade"/>
    <property type="evidence" value="ECO:0007669"/>
    <property type="project" value="TreeGrafter"/>
</dbReference>
<feature type="signal peptide" evidence="2">
    <location>
        <begin position="1"/>
        <end position="21"/>
    </location>
</feature>
<keyword evidence="1" id="KW-0812">Transmembrane</keyword>
<keyword evidence="2" id="KW-0732">Signal</keyword>
<dbReference type="GO" id="GO:0042289">
    <property type="term" value="F:MHC class II protein binding"/>
    <property type="evidence" value="ECO:0007669"/>
    <property type="project" value="TreeGrafter"/>
</dbReference>
<dbReference type="GO" id="GO:1990782">
    <property type="term" value="F:protein tyrosine kinase binding"/>
    <property type="evidence" value="ECO:0007669"/>
    <property type="project" value="TreeGrafter"/>
</dbReference>
<reference evidence="4" key="2">
    <citation type="submission" date="2025-08" db="UniProtKB">
        <authorList>
            <consortium name="Ensembl"/>
        </authorList>
    </citation>
    <scope>IDENTIFICATION</scope>
</reference>
<dbReference type="STRING" id="31033.ENSTRUP00000056687"/>
<reference evidence="4" key="3">
    <citation type="submission" date="2025-09" db="UniProtKB">
        <authorList>
            <consortium name="Ensembl"/>
        </authorList>
    </citation>
    <scope>IDENTIFICATION</scope>
</reference>
<dbReference type="InterPro" id="IPR007110">
    <property type="entry name" value="Ig-like_dom"/>
</dbReference>
<dbReference type="AlphaFoldDB" id="A0A3B5KTS6"/>
<dbReference type="Proteomes" id="UP000005226">
    <property type="component" value="Chromosome 7"/>
</dbReference>
<feature type="chain" id="PRO_5025439054" description="Ig-like domain-containing protein" evidence="2">
    <location>
        <begin position="22"/>
        <end position="545"/>
    </location>
</feature>